<dbReference type="PANTHER" id="PTHR43180:SF50">
    <property type="entry name" value="SHORT CHAIN DEHYDROGENASE"/>
    <property type="match status" value="1"/>
</dbReference>
<evidence type="ECO:0000256" key="1">
    <source>
        <dbReference type="ARBA" id="ARBA00006484"/>
    </source>
</evidence>
<dbReference type="InterPro" id="IPR036291">
    <property type="entry name" value="NAD(P)-bd_dom_sf"/>
</dbReference>
<protein>
    <submittedName>
        <fullName evidence="3">Momilactone A synthase-like</fullName>
    </submittedName>
</protein>
<dbReference type="PRINTS" id="PR00081">
    <property type="entry name" value="GDHRDH"/>
</dbReference>
<sequence>MCRLEGKVAFITGGAAGAGEATARLFVHHGAKVVIADIRDELGRTVANSIGPDDVITYVHCDVCQENDVRSAVDLAVSKYGRLDVMFNNAAVIHRNRTRITDVDAADFDRVLNVNLAGVFLGIKHAARVMTAAAGRRGGSIINNGSVATVVGGVAPHAYIASKSAAAELGQHGIRVNSISSFGYATALACEFFRMEGKQIEQLFGGMANLKGPVLRAEDIAHAAIYLGSDESGFVSGHNLVIDGAFTTVNNGFGLFKQ</sequence>
<reference evidence="3" key="1">
    <citation type="submission" date="2022-05" db="EMBL/GenBank/DDBJ databases">
        <title>The Musa troglodytarum L. genome provides insights into the mechanism of non-climacteric behaviour and enrichment of carotenoids.</title>
        <authorList>
            <person name="Wang J."/>
        </authorList>
    </citation>
    <scope>NUCLEOTIDE SEQUENCE</scope>
    <source>
        <tissue evidence="3">Leaf</tissue>
    </source>
</reference>
<proteinExistence type="inferred from homology"/>
<dbReference type="OrthoDB" id="294295at2759"/>
<dbReference type="SUPFAM" id="SSF51735">
    <property type="entry name" value="NAD(P)-binding Rossmann-fold domains"/>
    <property type="match status" value="1"/>
</dbReference>
<organism evidence="3 4">
    <name type="scientific">Musa troglodytarum</name>
    <name type="common">fe'i banana</name>
    <dbReference type="NCBI Taxonomy" id="320322"/>
    <lineage>
        <taxon>Eukaryota</taxon>
        <taxon>Viridiplantae</taxon>
        <taxon>Streptophyta</taxon>
        <taxon>Embryophyta</taxon>
        <taxon>Tracheophyta</taxon>
        <taxon>Spermatophyta</taxon>
        <taxon>Magnoliopsida</taxon>
        <taxon>Liliopsida</taxon>
        <taxon>Zingiberales</taxon>
        <taxon>Musaceae</taxon>
        <taxon>Musa</taxon>
    </lineage>
</organism>
<dbReference type="InterPro" id="IPR002347">
    <property type="entry name" value="SDR_fam"/>
</dbReference>
<evidence type="ECO:0000313" key="3">
    <source>
        <dbReference type="EMBL" id="URE48130.1"/>
    </source>
</evidence>
<dbReference type="Proteomes" id="UP001055439">
    <property type="component" value="Chromosome 9"/>
</dbReference>
<evidence type="ECO:0000256" key="2">
    <source>
        <dbReference type="ARBA" id="ARBA00023002"/>
    </source>
</evidence>
<keyword evidence="4" id="KW-1185">Reference proteome</keyword>
<name>A0A9E7I8A4_9LILI</name>
<dbReference type="EMBL" id="CP097511">
    <property type="protein sequence ID" value="URE48130.1"/>
    <property type="molecule type" value="Genomic_DNA"/>
</dbReference>
<keyword evidence="2" id="KW-0560">Oxidoreductase</keyword>
<dbReference type="Pfam" id="PF13561">
    <property type="entry name" value="adh_short_C2"/>
    <property type="match status" value="1"/>
</dbReference>
<dbReference type="PANTHER" id="PTHR43180">
    <property type="entry name" value="3-OXOACYL-(ACYL-CARRIER-PROTEIN) REDUCTASE (AFU_ORTHOLOGUE AFUA_6G11210)"/>
    <property type="match status" value="1"/>
</dbReference>
<comment type="similarity">
    <text evidence="1">Belongs to the short-chain dehydrogenases/reductases (SDR) family.</text>
</comment>
<accession>A0A9E7I8A4</accession>
<gene>
    <name evidence="3" type="ORF">MUK42_14612</name>
</gene>
<dbReference type="Gene3D" id="3.40.50.720">
    <property type="entry name" value="NAD(P)-binding Rossmann-like Domain"/>
    <property type="match status" value="1"/>
</dbReference>
<dbReference type="FunFam" id="3.40.50.720:FF:000084">
    <property type="entry name" value="Short-chain dehydrogenase reductase"/>
    <property type="match status" value="1"/>
</dbReference>
<dbReference type="AlphaFoldDB" id="A0A9E7I8A4"/>
<dbReference type="GO" id="GO:0016491">
    <property type="term" value="F:oxidoreductase activity"/>
    <property type="evidence" value="ECO:0007669"/>
    <property type="project" value="UniProtKB-KW"/>
</dbReference>
<evidence type="ECO:0000313" key="4">
    <source>
        <dbReference type="Proteomes" id="UP001055439"/>
    </source>
</evidence>